<feature type="domain" description="Major facilitator superfamily (MFS) profile" evidence="9">
    <location>
        <begin position="45"/>
        <end position="450"/>
    </location>
</feature>
<feature type="transmembrane region" description="Helical" evidence="8">
    <location>
        <begin position="79"/>
        <end position="100"/>
    </location>
</feature>
<dbReference type="PANTHER" id="PTHR23506">
    <property type="entry name" value="GH10249P"/>
    <property type="match status" value="1"/>
</dbReference>
<feature type="transmembrane region" description="Helical" evidence="8">
    <location>
        <begin position="321"/>
        <end position="340"/>
    </location>
</feature>
<accession>A0ABM4BSW8</accession>
<dbReference type="InterPro" id="IPR011701">
    <property type="entry name" value="MFS"/>
</dbReference>
<dbReference type="Proteomes" id="UP001652625">
    <property type="component" value="Chromosome 04"/>
</dbReference>
<feature type="transmembrane region" description="Helical" evidence="8">
    <location>
        <begin position="45"/>
        <end position="67"/>
    </location>
</feature>
<comment type="subcellular location">
    <subcellularLocation>
        <location evidence="1">Membrane</location>
        <topology evidence="1">Multi-pass membrane protein</topology>
    </subcellularLocation>
</comment>
<evidence type="ECO:0000259" key="9">
    <source>
        <dbReference type="PROSITE" id="PS50850"/>
    </source>
</evidence>
<dbReference type="Pfam" id="PF07690">
    <property type="entry name" value="MFS_1"/>
    <property type="match status" value="1"/>
</dbReference>
<keyword evidence="3" id="KW-0813">Transport</keyword>
<evidence type="ECO:0000256" key="1">
    <source>
        <dbReference type="ARBA" id="ARBA00004141"/>
    </source>
</evidence>
<organism evidence="10 11">
    <name type="scientific">Hydra vulgaris</name>
    <name type="common">Hydra</name>
    <name type="synonym">Hydra attenuata</name>
    <dbReference type="NCBI Taxonomy" id="6087"/>
    <lineage>
        <taxon>Eukaryota</taxon>
        <taxon>Metazoa</taxon>
        <taxon>Cnidaria</taxon>
        <taxon>Hydrozoa</taxon>
        <taxon>Hydroidolina</taxon>
        <taxon>Anthoathecata</taxon>
        <taxon>Aplanulata</taxon>
        <taxon>Hydridae</taxon>
        <taxon>Hydra</taxon>
    </lineage>
</organism>
<feature type="transmembrane region" description="Helical" evidence="8">
    <location>
        <begin position="291"/>
        <end position="314"/>
    </location>
</feature>
<keyword evidence="4 8" id="KW-0812">Transmembrane</keyword>
<keyword evidence="6 8" id="KW-1133">Transmembrane helix</keyword>
<evidence type="ECO:0000256" key="5">
    <source>
        <dbReference type="ARBA" id="ARBA00022775"/>
    </source>
</evidence>
<gene>
    <name evidence="11" type="primary">LOC100201785</name>
</gene>
<dbReference type="InterPro" id="IPR050930">
    <property type="entry name" value="MFS_Vesicular_Transporter"/>
</dbReference>
<dbReference type="PANTHER" id="PTHR23506:SF26">
    <property type="entry name" value="MFS-TYPE TRANSPORTER SLC18B1"/>
    <property type="match status" value="1"/>
</dbReference>
<dbReference type="SUPFAM" id="SSF103473">
    <property type="entry name" value="MFS general substrate transporter"/>
    <property type="match status" value="1"/>
</dbReference>
<dbReference type="GeneID" id="100201785"/>
<evidence type="ECO:0000256" key="3">
    <source>
        <dbReference type="ARBA" id="ARBA00022448"/>
    </source>
</evidence>
<feature type="transmembrane region" description="Helical" evidence="8">
    <location>
        <begin position="112"/>
        <end position="132"/>
    </location>
</feature>
<evidence type="ECO:0000256" key="4">
    <source>
        <dbReference type="ARBA" id="ARBA00022692"/>
    </source>
</evidence>
<evidence type="ECO:0000256" key="2">
    <source>
        <dbReference type="ARBA" id="ARBA00006829"/>
    </source>
</evidence>
<keyword evidence="10" id="KW-1185">Reference proteome</keyword>
<dbReference type="InterPro" id="IPR036259">
    <property type="entry name" value="MFS_trans_sf"/>
</dbReference>
<feature type="transmembrane region" description="Helical" evidence="8">
    <location>
        <begin position="386"/>
        <end position="411"/>
    </location>
</feature>
<proteinExistence type="inferred from homology"/>
<feature type="transmembrane region" description="Helical" evidence="8">
    <location>
        <begin position="245"/>
        <end position="271"/>
    </location>
</feature>
<sequence length="450" mass="48946">MGKSIFPKCSPNSSTTSYLTKLPTSTYKQIENNRSTFKVLSKYKIVALLSIKIFISYGAFALIAPFFTMVAKTKGVSQTISGLIFSIFALVVFFIAPLIGKSVSKFGVKFTLIIGCFIEAYTEILFGYTSLIIDHNTFIVYCFLIRSATAFGTACTQTAELALVAVVFKENKASIMGILEIFTGAGLMTGPIFGGILYSVGDFKLPFVVYGGLTFFLLVLLFYILPNKYELSSFENSSLQTQISITKTVCLPGIFFVCLVIVLCATMITFIEPLLTLQLMKITKNGLTSDKVGYFFAIMPGTYTFMSPIIGFLADKKIKSRYMIIMGQVLSITALLFLGPTPLFKSFVPETLLTLGLSLGFLGISVSCALIPCLADMHITVFNYGYIDCIATSGVLSGIFSSCFSIGSFIGPTLGSFLAEKLSFEYTATILAGLILISGCQISCYRPMSS</sequence>
<keyword evidence="5" id="KW-0532">Neurotransmitter transport</keyword>
<comment type="similarity">
    <text evidence="2">Belongs to the major facilitator superfamily. Vesicular transporter family.</text>
</comment>
<dbReference type="Gene3D" id="1.20.1250.20">
    <property type="entry name" value="MFS general substrate transporter like domains"/>
    <property type="match status" value="2"/>
</dbReference>
<dbReference type="InterPro" id="IPR020846">
    <property type="entry name" value="MFS_dom"/>
</dbReference>
<feature type="transmembrane region" description="Helical" evidence="8">
    <location>
        <begin position="178"/>
        <end position="201"/>
    </location>
</feature>
<dbReference type="RefSeq" id="XP_065652249.1">
    <property type="nucleotide sequence ID" value="XM_065796177.1"/>
</dbReference>
<evidence type="ECO:0000256" key="6">
    <source>
        <dbReference type="ARBA" id="ARBA00022989"/>
    </source>
</evidence>
<feature type="transmembrane region" description="Helical" evidence="8">
    <location>
        <begin position="423"/>
        <end position="445"/>
    </location>
</feature>
<protein>
    <submittedName>
        <fullName evidence="11">MFS-type transporter SLC18B1 isoform X3</fullName>
    </submittedName>
</protein>
<dbReference type="PRINTS" id="PR01035">
    <property type="entry name" value="TCRTETA"/>
</dbReference>
<reference evidence="11" key="1">
    <citation type="submission" date="2025-08" db="UniProtKB">
        <authorList>
            <consortium name="RefSeq"/>
        </authorList>
    </citation>
    <scope>IDENTIFICATION</scope>
</reference>
<dbReference type="InterPro" id="IPR001958">
    <property type="entry name" value="Tet-R_TetA/multi-R_MdtG-like"/>
</dbReference>
<dbReference type="PROSITE" id="PS50850">
    <property type="entry name" value="MFS"/>
    <property type="match status" value="1"/>
</dbReference>
<feature type="transmembrane region" description="Helical" evidence="8">
    <location>
        <begin position="352"/>
        <end position="374"/>
    </location>
</feature>
<name>A0ABM4BSW8_HYDVU</name>
<keyword evidence="7 8" id="KW-0472">Membrane</keyword>
<evidence type="ECO:0000256" key="7">
    <source>
        <dbReference type="ARBA" id="ARBA00023136"/>
    </source>
</evidence>
<feature type="transmembrane region" description="Helical" evidence="8">
    <location>
        <begin position="207"/>
        <end position="225"/>
    </location>
</feature>
<evidence type="ECO:0000313" key="10">
    <source>
        <dbReference type="Proteomes" id="UP001652625"/>
    </source>
</evidence>
<evidence type="ECO:0000256" key="8">
    <source>
        <dbReference type="SAM" id="Phobius"/>
    </source>
</evidence>
<feature type="transmembrane region" description="Helical" evidence="8">
    <location>
        <begin position="138"/>
        <end position="166"/>
    </location>
</feature>
<evidence type="ECO:0000313" key="11">
    <source>
        <dbReference type="RefSeq" id="XP_065652249.1"/>
    </source>
</evidence>